<name>A0AC59YFQ4_RANTA</name>
<protein>
    <submittedName>
        <fullName evidence="1">Uncharacterized protein</fullName>
    </submittedName>
</protein>
<evidence type="ECO:0000313" key="1">
    <source>
        <dbReference type="EMBL" id="CAM9661921.1"/>
    </source>
</evidence>
<proteinExistence type="predicted"/>
<evidence type="ECO:0000313" key="2">
    <source>
        <dbReference type="Proteomes" id="UP001162501"/>
    </source>
</evidence>
<accession>A0AC59YFQ4</accession>
<sequence>MAPAPSPFSRSVAVASRFAGAGGARAEGALGVCGGVRLPSVLLLRPASPSGIGVAGGPGACGVAARRPAARAGTGAAARSPGCRRGVRVAVAERWGERVRLRARRPPALRAGSLGLRALGSSLAAPDTHLPREGPARGYREQPAERLRDLSMFYGYP</sequence>
<reference evidence="1" key="2">
    <citation type="submission" date="2025-03" db="EMBL/GenBank/DDBJ databases">
        <authorList>
            <consortium name="ELIXIR-Norway"/>
            <consortium name="Elixir Norway"/>
        </authorList>
    </citation>
    <scope>NUCLEOTIDE SEQUENCE</scope>
</reference>
<reference evidence="1" key="1">
    <citation type="submission" date="2023-05" db="EMBL/GenBank/DDBJ databases">
        <authorList>
            <consortium name="ELIXIR-Norway"/>
        </authorList>
    </citation>
    <scope>NUCLEOTIDE SEQUENCE</scope>
</reference>
<organism evidence="1 2">
    <name type="scientific">Rangifer tarandus platyrhynchus</name>
    <name type="common">Svalbard reindeer</name>
    <dbReference type="NCBI Taxonomy" id="3082113"/>
    <lineage>
        <taxon>Eukaryota</taxon>
        <taxon>Metazoa</taxon>
        <taxon>Chordata</taxon>
        <taxon>Craniata</taxon>
        <taxon>Vertebrata</taxon>
        <taxon>Euteleostomi</taxon>
        <taxon>Mammalia</taxon>
        <taxon>Eutheria</taxon>
        <taxon>Laurasiatheria</taxon>
        <taxon>Artiodactyla</taxon>
        <taxon>Ruminantia</taxon>
        <taxon>Pecora</taxon>
        <taxon>Cervidae</taxon>
        <taxon>Odocoileinae</taxon>
        <taxon>Rangifer</taxon>
    </lineage>
</organism>
<gene>
    <name evidence="1" type="ORF">MRATA1EN22A_LOCUS5658</name>
</gene>
<dbReference type="Proteomes" id="UP001162501">
    <property type="component" value="Chromosome 15"/>
</dbReference>
<dbReference type="EMBL" id="OX596099">
    <property type="protein sequence ID" value="CAM9661921.1"/>
    <property type="molecule type" value="Genomic_DNA"/>
</dbReference>